<feature type="compositionally biased region" description="Low complexity" evidence="1">
    <location>
        <begin position="8"/>
        <end position="20"/>
    </location>
</feature>
<gene>
    <name evidence="2" type="ORF">GRJ2_000436800</name>
</gene>
<feature type="region of interest" description="Disordered" evidence="1">
    <location>
        <begin position="1"/>
        <end position="21"/>
    </location>
</feature>
<organism evidence="2 3">
    <name type="scientific">Grus japonensis</name>
    <name type="common">Japanese crane</name>
    <name type="synonym">Red-crowned crane</name>
    <dbReference type="NCBI Taxonomy" id="30415"/>
    <lineage>
        <taxon>Eukaryota</taxon>
        <taxon>Metazoa</taxon>
        <taxon>Chordata</taxon>
        <taxon>Craniata</taxon>
        <taxon>Vertebrata</taxon>
        <taxon>Euteleostomi</taxon>
        <taxon>Archelosauria</taxon>
        <taxon>Archosauria</taxon>
        <taxon>Dinosauria</taxon>
        <taxon>Saurischia</taxon>
        <taxon>Theropoda</taxon>
        <taxon>Coelurosauria</taxon>
        <taxon>Aves</taxon>
        <taxon>Neognathae</taxon>
        <taxon>Neoaves</taxon>
        <taxon>Gruiformes</taxon>
        <taxon>Gruidae</taxon>
        <taxon>Grus</taxon>
    </lineage>
</organism>
<dbReference type="Proteomes" id="UP001623348">
    <property type="component" value="Unassembled WGS sequence"/>
</dbReference>
<feature type="region of interest" description="Disordered" evidence="1">
    <location>
        <begin position="102"/>
        <end position="121"/>
    </location>
</feature>
<name>A0ABC9W3R7_GRUJA</name>
<feature type="compositionally biased region" description="Basic and acidic residues" evidence="1">
    <location>
        <begin position="111"/>
        <end position="121"/>
    </location>
</feature>
<evidence type="ECO:0000256" key="1">
    <source>
        <dbReference type="SAM" id="MobiDB-lite"/>
    </source>
</evidence>
<dbReference type="EMBL" id="BAAFJT010000001">
    <property type="protein sequence ID" value="GAB0179715.1"/>
    <property type="molecule type" value="Genomic_DNA"/>
</dbReference>
<dbReference type="AlphaFoldDB" id="A0ABC9W3R7"/>
<evidence type="ECO:0000313" key="2">
    <source>
        <dbReference type="EMBL" id="GAB0179715.1"/>
    </source>
</evidence>
<protein>
    <submittedName>
        <fullName evidence="2">Uncharacterized protein</fullName>
    </submittedName>
</protein>
<evidence type="ECO:0000313" key="3">
    <source>
        <dbReference type="Proteomes" id="UP001623348"/>
    </source>
</evidence>
<comment type="caution">
    <text evidence="2">The sequence shown here is derived from an EMBL/GenBank/DDBJ whole genome shotgun (WGS) entry which is preliminary data.</text>
</comment>
<keyword evidence="3" id="KW-1185">Reference proteome</keyword>
<sequence length="121" mass="13386">MIWGTMDQSQSMEKSWSESSGNRLLGNVKKEKVTGNSQHGFTQGEAFGIANGTQSHLSFLGQQLSLLTKNSLFHGAKQKVTFNLLSVYTFLFTNICSVLKEQTHQRNPAKGTREHSEPPGT</sequence>
<proteinExistence type="predicted"/>
<accession>A0ABC9W3R7</accession>
<reference evidence="2 3" key="1">
    <citation type="submission" date="2024-06" db="EMBL/GenBank/DDBJ databases">
        <title>The draft genome of Grus japonensis, version 3.</title>
        <authorList>
            <person name="Nabeshima K."/>
            <person name="Suzuki S."/>
            <person name="Onuma M."/>
        </authorList>
    </citation>
    <scope>NUCLEOTIDE SEQUENCE [LARGE SCALE GENOMIC DNA]</scope>
    <source>
        <strain evidence="2 3">451A</strain>
    </source>
</reference>